<dbReference type="InterPro" id="IPR001789">
    <property type="entry name" value="Sig_transdc_resp-reg_receiver"/>
</dbReference>
<proteinExistence type="predicted"/>
<organism evidence="3 4">
    <name type="scientific">Microtetraspora fusca</name>
    <dbReference type="NCBI Taxonomy" id="1997"/>
    <lineage>
        <taxon>Bacteria</taxon>
        <taxon>Bacillati</taxon>
        <taxon>Actinomycetota</taxon>
        <taxon>Actinomycetes</taxon>
        <taxon>Streptosporangiales</taxon>
        <taxon>Streptosporangiaceae</taxon>
        <taxon>Microtetraspora</taxon>
    </lineage>
</organism>
<evidence type="ECO:0000313" key="3">
    <source>
        <dbReference type="EMBL" id="MFF4771892.1"/>
    </source>
</evidence>
<accession>A0ABW6V1G0</accession>
<dbReference type="Proteomes" id="UP001602119">
    <property type="component" value="Unassembled WGS sequence"/>
</dbReference>
<dbReference type="RefSeq" id="WP_387340461.1">
    <property type="nucleotide sequence ID" value="NZ_JBIAXI010000002.1"/>
</dbReference>
<dbReference type="PROSITE" id="PS50110">
    <property type="entry name" value="RESPONSE_REGULATORY"/>
    <property type="match status" value="1"/>
</dbReference>
<feature type="modified residue" description="4-aspartylphosphate" evidence="1">
    <location>
        <position position="65"/>
    </location>
</feature>
<feature type="domain" description="Response regulatory" evidence="2">
    <location>
        <begin position="11"/>
        <end position="138"/>
    </location>
</feature>
<keyword evidence="4" id="KW-1185">Reference proteome</keyword>
<sequence>MTTLALPEGASVVVVDDDPLDAKSMTHPLIDAGYHTETISDFDSSQNADDFLALIADQYDALVCDHILSGRSTVRFTGAELVSKANRRAHRPLPAVLISSHVHTDQNGSIRRWLEGIPAVVDKSDLSDVVVDALDYTIAELSGRVKRERRAFATPIEILNVQPDGEVPVARVVVVGWRIATSVWMPLQPILDATGLPANQLPGRWLEADVNCHAKNAADLFYRNIILAPDLPEGWLET</sequence>
<evidence type="ECO:0000313" key="4">
    <source>
        <dbReference type="Proteomes" id="UP001602119"/>
    </source>
</evidence>
<protein>
    <recommendedName>
        <fullName evidence="2">Response regulatory domain-containing protein</fullName>
    </recommendedName>
</protein>
<name>A0ABW6V1G0_MICFU</name>
<evidence type="ECO:0000259" key="2">
    <source>
        <dbReference type="PROSITE" id="PS50110"/>
    </source>
</evidence>
<gene>
    <name evidence="3" type="ORF">ACFY05_03445</name>
</gene>
<dbReference type="Gene3D" id="3.40.50.2300">
    <property type="match status" value="1"/>
</dbReference>
<evidence type="ECO:0000256" key="1">
    <source>
        <dbReference type="PROSITE-ProRule" id="PRU00169"/>
    </source>
</evidence>
<dbReference type="SUPFAM" id="SSF52172">
    <property type="entry name" value="CheY-like"/>
    <property type="match status" value="1"/>
</dbReference>
<comment type="caution">
    <text evidence="3">The sequence shown here is derived from an EMBL/GenBank/DDBJ whole genome shotgun (WGS) entry which is preliminary data.</text>
</comment>
<dbReference type="EMBL" id="JBIAXI010000002">
    <property type="protein sequence ID" value="MFF4771892.1"/>
    <property type="molecule type" value="Genomic_DNA"/>
</dbReference>
<keyword evidence="1" id="KW-0597">Phosphoprotein</keyword>
<reference evidence="3 4" key="1">
    <citation type="submission" date="2024-10" db="EMBL/GenBank/DDBJ databases">
        <title>The Natural Products Discovery Center: Release of the First 8490 Sequenced Strains for Exploring Actinobacteria Biosynthetic Diversity.</title>
        <authorList>
            <person name="Kalkreuter E."/>
            <person name="Kautsar S.A."/>
            <person name="Yang D."/>
            <person name="Bader C.D."/>
            <person name="Teijaro C.N."/>
            <person name="Fluegel L."/>
            <person name="Davis C.M."/>
            <person name="Simpson J.R."/>
            <person name="Lauterbach L."/>
            <person name="Steele A.D."/>
            <person name="Gui C."/>
            <person name="Meng S."/>
            <person name="Li G."/>
            <person name="Viehrig K."/>
            <person name="Ye F."/>
            <person name="Su P."/>
            <person name="Kiefer A.F."/>
            <person name="Nichols A."/>
            <person name="Cepeda A.J."/>
            <person name="Yan W."/>
            <person name="Fan B."/>
            <person name="Jiang Y."/>
            <person name="Adhikari A."/>
            <person name="Zheng C.-J."/>
            <person name="Schuster L."/>
            <person name="Cowan T.M."/>
            <person name="Smanski M.J."/>
            <person name="Chevrette M.G."/>
            <person name="De Carvalho L.P.S."/>
            <person name="Shen B."/>
        </authorList>
    </citation>
    <scope>NUCLEOTIDE SEQUENCE [LARGE SCALE GENOMIC DNA]</scope>
    <source>
        <strain evidence="3 4">NPDC001281</strain>
    </source>
</reference>
<dbReference type="InterPro" id="IPR011006">
    <property type="entry name" value="CheY-like_superfamily"/>
</dbReference>